<gene>
    <name evidence="3" type="ORF">KQX54_002750</name>
</gene>
<accession>A0AAV7I391</accession>
<dbReference type="EMBL" id="JAHXZJ010002237">
    <property type="protein sequence ID" value="KAH0545740.1"/>
    <property type="molecule type" value="Genomic_DNA"/>
</dbReference>
<keyword evidence="4" id="KW-1185">Reference proteome</keyword>
<organism evidence="3 4">
    <name type="scientific">Cotesia glomerata</name>
    <name type="common">Lepidopteran parasitic wasp</name>
    <name type="synonym">Apanteles glomeratus</name>
    <dbReference type="NCBI Taxonomy" id="32391"/>
    <lineage>
        <taxon>Eukaryota</taxon>
        <taxon>Metazoa</taxon>
        <taxon>Ecdysozoa</taxon>
        <taxon>Arthropoda</taxon>
        <taxon>Hexapoda</taxon>
        <taxon>Insecta</taxon>
        <taxon>Pterygota</taxon>
        <taxon>Neoptera</taxon>
        <taxon>Endopterygota</taxon>
        <taxon>Hymenoptera</taxon>
        <taxon>Apocrita</taxon>
        <taxon>Ichneumonoidea</taxon>
        <taxon>Braconidae</taxon>
        <taxon>Microgastrinae</taxon>
        <taxon>Cotesia</taxon>
    </lineage>
</organism>
<comment type="caution">
    <text evidence="3">The sequence shown here is derived from an EMBL/GenBank/DDBJ whole genome shotgun (WGS) entry which is preliminary data.</text>
</comment>
<dbReference type="Proteomes" id="UP000826195">
    <property type="component" value="Unassembled WGS sequence"/>
</dbReference>
<protein>
    <submittedName>
        <fullName evidence="3">Uncharacterized protein</fullName>
    </submittedName>
</protein>
<feature type="transmembrane region" description="Helical" evidence="1">
    <location>
        <begin position="459"/>
        <end position="481"/>
    </location>
</feature>
<evidence type="ECO:0000313" key="4">
    <source>
        <dbReference type="Proteomes" id="UP000826195"/>
    </source>
</evidence>
<proteinExistence type="predicted"/>
<keyword evidence="1" id="KW-0812">Transmembrane</keyword>
<feature type="chain" id="PRO_5043922182" evidence="2">
    <location>
        <begin position="17"/>
        <end position="528"/>
    </location>
</feature>
<keyword evidence="1" id="KW-0472">Membrane</keyword>
<keyword evidence="2" id="KW-0732">Signal</keyword>
<dbReference type="AlphaFoldDB" id="A0AAV7I391"/>
<evidence type="ECO:0000256" key="2">
    <source>
        <dbReference type="SAM" id="SignalP"/>
    </source>
</evidence>
<reference evidence="3 4" key="1">
    <citation type="journal article" date="2021" name="J. Hered.">
        <title>A chromosome-level genome assembly of the parasitoid wasp, Cotesia glomerata (Hymenoptera: Braconidae).</title>
        <authorList>
            <person name="Pinto B.J."/>
            <person name="Weis J.J."/>
            <person name="Gamble T."/>
            <person name="Ode P.J."/>
            <person name="Paul R."/>
            <person name="Zaspel J.M."/>
        </authorList>
    </citation>
    <scope>NUCLEOTIDE SEQUENCE [LARGE SCALE GENOMIC DNA]</scope>
    <source>
        <strain evidence="3">CgM1</strain>
    </source>
</reference>
<name>A0AAV7I391_COTGL</name>
<keyword evidence="1" id="KW-1133">Transmembrane helix</keyword>
<feature type="signal peptide" evidence="2">
    <location>
        <begin position="1"/>
        <end position="16"/>
    </location>
</feature>
<sequence>MQGIIYLIFWIGVCQGQLNYEGNPLTENTEFTAEETHYHTNYDRRKLIKQLNNNTADINVTTGIHAYNNTKNTSSILIKPGSSDKNDDQLLKVASNLNPSPAGTLKLQVSPVNPSSKVHDFTASMQMKARQYPPDQSRNFNKVQVTARQIGSSSSVISNEALNTFLNSRTPAESQFALDNYLQSTSSQVDAQEVRPVNVNVDNMNTNTNTNNNIKFYEVLPSASAASSSSLVAVDQQLNTGQVDNAVSNFQPVTMAAITDVQPDHQVYQTYPLWHQPALQNRHDYIQRRRPYYRGGMGRYRQRIQPRLSHGYVGKGPGLGPPPGPIGLGPGPMGLGPGPVRLNSGPVGPDPVPYASKPEIIYTKPPGASLGYPPGPVNNLPYEDASAHFSALSHPPPPKENVYYSQLYAQSYDPHYYNYIAKTGKIKPWLYGKLGRQPEETSFWGELFQSFMKHGMKNMMNPMFLLGLSIPAITLMLSAIVPKRSFGRSSNNYGDYLTEEKINELAERVRQAVKCYESNKLSDKSNCW</sequence>
<evidence type="ECO:0000313" key="3">
    <source>
        <dbReference type="EMBL" id="KAH0545740.1"/>
    </source>
</evidence>
<evidence type="ECO:0000256" key="1">
    <source>
        <dbReference type="SAM" id="Phobius"/>
    </source>
</evidence>